<feature type="signal peptide" evidence="1">
    <location>
        <begin position="1"/>
        <end position="23"/>
    </location>
</feature>
<proteinExistence type="predicted"/>
<keyword evidence="1" id="KW-0732">Signal</keyword>
<dbReference type="AlphaFoldDB" id="A0A368JSD2"/>
<gene>
    <name evidence="2" type="ORF">DUE52_07730</name>
</gene>
<organism evidence="2 3">
    <name type="scientific">Larkinella punicea</name>
    <dbReference type="NCBI Taxonomy" id="2315727"/>
    <lineage>
        <taxon>Bacteria</taxon>
        <taxon>Pseudomonadati</taxon>
        <taxon>Bacteroidota</taxon>
        <taxon>Cytophagia</taxon>
        <taxon>Cytophagales</taxon>
        <taxon>Spirosomataceae</taxon>
        <taxon>Larkinella</taxon>
    </lineage>
</organism>
<reference evidence="2 3" key="1">
    <citation type="submission" date="2018-07" db="EMBL/GenBank/DDBJ databases">
        <title>Genome analysis of Larkinella rosea.</title>
        <authorList>
            <person name="Zhou Z."/>
            <person name="Wang G."/>
        </authorList>
    </citation>
    <scope>NUCLEOTIDE SEQUENCE [LARGE SCALE GENOMIC DNA]</scope>
    <source>
        <strain evidence="3">zzj9</strain>
    </source>
</reference>
<evidence type="ECO:0000256" key="1">
    <source>
        <dbReference type="SAM" id="SignalP"/>
    </source>
</evidence>
<dbReference type="RefSeq" id="WP_114405411.1">
    <property type="nucleotide sequence ID" value="NZ_QOWE01000005.1"/>
</dbReference>
<dbReference type="EMBL" id="QOWE01000005">
    <property type="protein sequence ID" value="RCR70245.1"/>
    <property type="molecule type" value="Genomic_DNA"/>
</dbReference>
<accession>A0A368JSD2</accession>
<evidence type="ECO:0000313" key="2">
    <source>
        <dbReference type="EMBL" id="RCR70245.1"/>
    </source>
</evidence>
<dbReference type="OrthoDB" id="9826780at2"/>
<comment type="caution">
    <text evidence="2">The sequence shown here is derived from an EMBL/GenBank/DDBJ whole genome shotgun (WGS) entry which is preliminary data.</text>
</comment>
<dbReference type="PROSITE" id="PS51257">
    <property type="entry name" value="PROKAR_LIPOPROTEIN"/>
    <property type="match status" value="1"/>
</dbReference>
<feature type="chain" id="PRO_5016760087" description="DUF4625 domain-containing protein" evidence="1">
    <location>
        <begin position="24"/>
        <end position="153"/>
    </location>
</feature>
<evidence type="ECO:0000313" key="3">
    <source>
        <dbReference type="Proteomes" id="UP000253383"/>
    </source>
</evidence>
<name>A0A368JSD2_9BACT</name>
<keyword evidence="3" id="KW-1185">Reference proteome</keyword>
<dbReference type="Proteomes" id="UP000253383">
    <property type="component" value="Unassembled WGS sequence"/>
</dbReference>
<protein>
    <recommendedName>
        <fullName evidence="4">DUF4625 domain-containing protein</fullName>
    </recommendedName>
</protein>
<sequence length="153" mass="16442">MKSITLRFQFLPVLFVLLSVGLAGCNKNSDDPEPITTSSIGQYAGKMVTTGGLTNQGSAIVQTMAITVEMTAGSKENEVKWKIIGPFGDYNDPLTATIDGTKFTTQSQKLTYGPGDEVVFEGTGTLIGQQLTVTLREDDGQGQYTHEITATRK</sequence>
<evidence type="ECO:0008006" key="4">
    <source>
        <dbReference type="Google" id="ProtNLM"/>
    </source>
</evidence>